<sequence>TISQNKDDLARTDIRYRQLNDNRQLLRNQIELEQKQKDLIGLEEKTHGLK</sequence>
<name>A0A8S2ZFC0_9BILA</name>
<keyword evidence="1" id="KW-0175">Coiled coil</keyword>
<dbReference type="EMBL" id="CAJOBJ010109512">
    <property type="protein sequence ID" value="CAF4624515.1"/>
    <property type="molecule type" value="Genomic_DNA"/>
</dbReference>
<comment type="caution">
    <text evidence="2">The sequence shown here is derived from an EMBL/GenBank/DDBJ whole genome shotgun (WGS) entry which is preliminary data.</text>
</comment>
<reference evidence="2" key="1">
    <citation type="submission" date="2021-02" db="EMBL/GenBank/DDBJ databases">
        <authorList>
            <person name="Nowell W R."/>
        </authorList>
    </citation>
    <scope>NUCLEOTIDE SEQUENCE</scope>
</reference>
<organism evidence="2 3">
    <name type="scientific">Rotaria magnacalcarata</name>
    <dbReference type="NCBI Taxonomy" id="392030"/>
    <lineage>
        <taxon>Eukaryota</taxon>
        <taxon>Metazoa</taxon>
        <taxon>Spiralia</taxon>
        <taxon>Gnathifera</taxon>
        <taxon>Rotifera</taxon>
        <taxon>Eurotatoria</taxon>
        <taxon>Bdelloidea</taxon>
        <taxon>Philodinida</taxon>
        <taxon>Philodinidae</taxon>
        <taxon>Rotaria</taxon>
    </lineage>
</organism>
<evidence type="ECO:0000313" key="3">
    <source>
        <dbReference type="Proteomes" id="UP000681720"/>
    </source>
</evidence>
<dbReference type="AlphaFoldDB" id="A0A8S2ZFC0"/>
<accession>A0A8S2ZFC0</accession>
<evidence type="ECO:0000313" key="2">
    <source>
        <dbReference type="EMBL" id="CAF4624515.1"/>
    </source>
</evidence>
<protein>
    <submittedName>
        <fullName evidence="2">Uncharacterized protein</fullName>
    </submittedName>
</protein>
<dbReference type="Proteomes" id="UP000681720">
    <property type="component" value="Unassembled WGS sequence"/>
</dbReference>
<evidence type="ECO:0000256" key="1">
    <source>
        <dbReference type="SAM" id="Coils"/>
    </source>
</evidence>
<gene>
    <name evidence="2" type="ORF">GIL414_LOCUS39923</name>
</gene>
<feature type="non-terminal residue" evidence="2">
    <location>
        <position position="1"/>
    </location>
</feature>
<proteinExistence type="predicted"/>
<feature type="coiled-coil region" evidence="1">
    <location>
        <begin position="9"/>
        <end position="45"/>
    </location>
</feature>